<sequence>MATNITMDTLLHKLEEIPCSFTLKIKGLTQRQAKELLNKLQREYECQEYDYPEEQRRYFNLMTYLHYVCRQLKEASSCNKEALKMDPECIVSLANQAWISYLERSRYEDCQEIETIISKASILSLNRIKHIEARAEIAYSYARFGIKYYKEAAKWYQHVLDEVKENDKVSSFLWQYGYGLLIRRNLRFHGKGKEYEIEVQRAADLLYNVAKQDYTFRFKARAWAELGNLSYLVKRYRKNWQKFFPKEIQHLCEDDMFLIAAENIKKVNDIPALEHYANFLKRRLQNKECAQILQQSVLVKETSRAYQWLAQHKMTMFLHKIKRMNKGRKEERPACIDYCEEVREILSDYDSAIKLQQNYAAMECKGKFLYHIGQFKDAIDVFQNIHSLLQSTDTQPERFDRIIRVFCQIYHAKCLVGLSRDASSIIQAKDLFRTAIEMSFDLQRTRLAEIEFESYRITSNDDYIRRDDDKLPRMTELQTVAIEEMKLILHDGEQTKESMFEELALCKLVKDEDRVIELCTEITATGIDPETQIDIAKELIQCKDFDKGLFLLKQLIICDQLPMQAKSFAIRAQVDGAMKSLIENDYILTGTRLRDAFYVRFLDQVPTDRDMLHVIFVAHECNKDITWKLQQAFEELTKLNSTSCFDATPGTSKLDNLEDNLQKCYVIAVLMDITDLIIDDIETDVFKKSIRMAQCTQMKHNRSKSLVAIQLSEQVEISSILPDARHVQLGNEFQQNKTIFLHDFFLQALLN</sequence>
<reference evidence="1 2" key="1">
    <citation type="submission" date="2024-11" db="EMBL/GenBank/DDBJ databases">
        <title>Chromosome-level genome assembly of the freshwater bivalve Anodonta woodiana.</title>
        <authorList>
            <person name="Chen X."/>
        </authorList>
    </citation>
    <scope>NUCLEOTIDE SEQUENCE [LARGE SCALE GENOMIC DNA]</scope>
    <source>
        <strain evidence="1">MN2024</strain>
        <tissue evidence="1">Gills</tissue>
    </source>
</reference>
<evidence type="ECO:0000313" key="1">
    <source>
        <dbReference type="EMBL" id="KAL3879536.1"/>
    </source>
</evidence>
<comment type="caution">
    <text evidence="1">The sequence shown here is derived from an EMBL/GenBank/DDBJ whole genome shotgun (WGS) entry which is preliminary data.</text>
</comment>
<dbReference type="Proteomes" id="UP001634394">
    <property type="component" value="Unassembled WGS sequence"/>
</dbReference>
<evidence type="ECO:0000313" key="2">
    <source>
        <dbReference type="Proteomes" id="UP001634394"/>
    </source>
</evidence>
<dbReference type="EMBL" id="JBJQND010000004">
    <property type="protein sequence ID" value="KAL3879536.1"/>
    <property type="molecule type" value="Genomic_DNA"/>
</dbReference>
<accession>A0ABD3X1Q8</accession>
<proteinExistence type="predicted"/>
<organism evidence="1 2">
    <name type="scientific">Sinanodonta woodiana</name>
    <name type="common">Chinese pond mussel</name>
    <name type="synonym">Anodonta woodiana</name>
    <dbReference type="NCBI Taxonomy" id="1069815"/>
    <lineage>
        <taxon>Eukaryota</taxon>
        <taxon>Metazoa</taxon>
        <taxon>Spiralia</taxon>
        <taxon>Lophotrochozoa</taxon>
        <taxon>Mollusca</taxon>
        <taxon>Bivalvia</taxon>
        <taxon>Autobranchia</taxon>
        <taxon>Heteroconchia</taxon>
        <taxon>Palaeoheterodonta</taxon>
        <taxon>Unionida</taxon>
        <taxon>Unionoidea</taxon>
        <taxon>Unionidae</taxon>
        <taxon>Unioninae</taxon>
        <taxon>Sinanodonta</taxon>
    </lineage>
</organism>
<dbReference type="AlphaFoldDB" id="A0ABD3X1Q8"/>
<dbReference type="SUPFAM" id="SSF48452">
    <property type="entry name" value="TPR-like"/>
    <property type="match status" value="1"/>
</dbReference>
<dbReference type="PANTHER" id="PTHR16253:SF0">
    <property type="entry name" value="TETRATRICOPEPTIDE REPEAT PROTEIN 22"/>
    <property type="match status" value="1"/>
</dbReference>
<dbReference type="InterPro" id="IPR011990">
    <property type="entry name" value="TPR-like_helical_dom_sf"/>
</dbReference>
<dbReference type="InterPro" id="IPR042342">
    <property type="entry name" value="TTC22"/>
</dbReference>
<name>A0ABD3X1Q8_SINWO</name>
<protein>
    <submittedName>
        <fullName evidence="1">Uncharacterized protein</fullName>
    </submittedName>
</protein>
<dbReference type="PANTHER" id="PTHR16253">
    <property type="entry name" value="TETRATRICOPEPTIDE REPEAT PROTEIN 22"/>
    <property type="match status" value="1"/>
</dbReference>
<dbReference type="Gene3D" id="1.25.40.10">
    <property type="entry name" value="Tetratricopeptide repeat domain"/>
    <property type="match status" value="1"/>
</dbReference>
<gene>
    <name evidence="1" type="ORF">ACJMK2_031830</name>
</gene>
<keyword evidence="2" id="KW-1185">Reference proteome</keyword>